<evidence type="ECO:0000256" key="1">
    <source>
        <dbReference type="SAM" id="MobiDB-lite"/>
    </source>
</evidence>
<evidence type="ECO:0000313" key="2">
    <source>
        <dbReference type="RefSeq" id="XP_059605696.1"/>
    </source>
</evidence>
<reference evidence="2" key="2">
    <citation type="submission" date="2025-08" db="UniProtKB">
        <authorList>
            <consortium name="RefSeq"/>
        </authorList>
    </citation>
    <scope>IDENTIFICATION</scope>
</reference>
<dbReference type="RefSeq" id="XP_059605696.1">
    <property type="nucleotide sequence ID" value="XM_059745440.1"/>
</dbReference>
<feature type="region of interest" description="Disordered" evidence="1">
    <location>
        <begin position="1"/>
        <end position="59"/>
    </location>
</feature>
<feature type="compositionally biased region" description="Polar residues" evidence="1">
    <location>
        <begin position="17"/>
        <end position="30"/>
    </location>
</feature>
<name>A0AAJ8C051_ASPNG</name>
<accession>A0AAJ8C051</accession>
<dbReference type="GeneID" id="84593573"/>
<proteinExistence type="predicted"/>
<organism evidence="2">
    <name type="scientific">Aspergillus niger</name>
    <dbReference type="NCBI Taxonomy" id="5061"/>
    <lineage>
        <taxon>Eukaryota</taxon>
        <taxon>Fungi</taxon>
        <taxon>Dikarya</taxon>
        <taxon>Ascomycota</taxon>
        <taxon>Pezizomycotina</taxon>
        <taxon>Eurotiomycetes</taxon>
        <taxon>Eurotiomycetidae</taxon>
        <taxon>Eurotiales</taxon>
        <taxon>Aspergillaceae</taxon>
        <taxon>Aspergillus</taxon>
        <taxon>Aspergillus subgen. Circumdati</taxon>
    </lineage>
</organism>
<protein>
    <submittedName>
        <fullName evidence="2">Uncharacterized protein</fullName>
    </submittedName>
</protein>
<dbReference type="KEGG" id="ang:An17g00950"/>
<dbReference type="AlphaFoldDB" id="A0AAJ8C051"/>
<sequence length="324" mass="35548">MDLFNFRSNIPAKREVNSSNETGSGPTSTADHFIQPMARRSRRTEDCRGTKPAQDNDRQIHRPVVHGLLHMPGGRSEHFEPFEWACWAEMSIGIRDLNWTRTRKSNQLARLKFAGRGALLFGNGGRTTAAEATEEAHGGNSGPSDSGRERENQLEQRMRDPQSNYRMGKVSVELRGGVAIDLARAERVRVRTNYPGGAAGAGVCQKLQDKGRLNEERPPPAAVTPPESHLLAARQSILIAPHAFFPPKILPESLPLIRPRWLVSPIPTISGISQKASECHGGLSCTLNDLDGTSPTETPYYGDISLITLLYAPLAWCITSIAIS</sequence>
<feature type="compositionally biased region" description="Basic and acidic residues" evidence="1">
    <location>
        <begin position="146"/>
        <end position="160"/>
    </location>
</feature>
<dbReference type="VEuPathDB" id="FungiDB:An17g00950"/>
<reference evidence="2" key="1">
    <citation type="submission" date="2025-02" db="EMBL/GenBank/DDBJ databases">
        <authorList>
            <consortium name="NCBI Genome Project"/>
        </authorList>
    </citation>
    <scope>NUCLEOTIDE SEQUENCE</scope>
</reference>
<gene>
    <name evidence="2" type="ORF">An17g00950</name>
</gene>
<feature type="region of interest" description="Disordered" evidence="1">
    <location>
        <begin position="126"/>
        <end position="162"/>
    </location>
</feature>
<feature type="compositionally biased region" description="Basic and acidic residues" evidence="1">
    <location>
        <begin position="43"/>
        <end position="59"/>
    </location>
</feature>